<feature type="domain" description="Polyketide synthase-like methyltransferase" evidence="5">
    <location>
        <begin position="5"/>
        <end position="261"/>
    </location>
</feature>
<sequence>MMDELNERIRDFYDQSTPLWLDTWGEQMHHGYYGPDGKRKVGHRQAQIDMIEALLEWGLPPEAEVERFLDAGCGVGGSSRYLAQKYPGAHGLGVTLSPVQAHRGNAFNRREGLSDRVNLIAKDVYELTPETSGRFDLIWSMESAEHMEDKEGLFRLFQGLLRPGGRLLMATWCHRDEPPYLSPSDQYTLHQICELYHLPPLVSLSELEAAATAAGLTHVRMDDWSAAVEPFWGAVIRSGLDPRNWPGLLRAGQGTLAGAWAMKYMRRGFASGAIRYGVLSAGR</sequence>
<dbReference type="InterPro" id="IPR029063">
    <property type="entry name" value="SAM-dependent_MTases_sf"/>
</dbReference>
<dbReference type="PANTHER" id="PTHR44068">
    <property type="entry name" value="ZGC:194242"/>
    <property type="match status" value="1"/>
</dbReference>
<dbReference type="SMART" id="SM00828">
    <property type="entry name" value="PKS_MT"/>
    <property type="match status" value="1"/>
</dbReference>
<dbReference type="InterPro" id="IPR050447">
    <property type="entry name" value="Erg6_SMT_methyltransf"/>
</dbReference>
<dbReference type="InterPro" id="IPR020803">
    <property type="entry name" value="MeTfrase_dom"/>
</dbReference>
<evidence type="ECO:0000313" key="6">
    <source>
        <dbReference type="EMBL" id="PHK98746.1"/>
    </source>
</evidence>
<organism evidence="6 7">
    <name type="scientific">Neolewinella marina</name>
    <dbReference type="NCBI Taxonomy" id="438751"/>
    <lineage>
        <taxon>Bacteria</taxon>
        <taxon>Pseudomonadati</taxon>
        <taxon>Bacteroidota</taxon>
        <taxon>Saprospiria</taxon>
        <taxon>Saprospirales</taxon>
        <taxon>Lewinellaceae</taxon>
        <taxon>Neolewinella</taxon>
    </lineage>
</organism>
<evidence type="ECO:0000259" key="5">
    <source>
        <dbReference type="SMART" id="SM00828"/>
    </source>
</evidence>
<dbReference type="Pfam" id="PF13489">
    <property type="entry name" value="Methyltransf_23"/>
    <property type="match status" value="1"/>
</dbReference>
<evidence type="ECO:0000256" key="2">
    <source>
        <dbReference type="ARBA" id="ARBA00022679"/>
    </source>
</evidence>
<comment type="similarity">
    <text evidence="4">Belongs to the class I-like SAM-binding methyltransferase superfamily. gTMT family.</text>
</comment>
<dbReference type="InterPro" id="IPR025774">
    <property type="entry name" value="PiNMT-like"/>
</dbReference>
<dbReference type="PANTHER" id="PTHR44068:SF11">
    <property type="entry name" value="GERANYL DIPHOSPHATE 2-C-METHYLTRANSFERASE"/>
    <property type="match status" value="1"/>
</dbReference>
<dbReference type="OrthoDB" id="9770553at2"/>
<keyword evidence="1 4" id="KW-0489">Methyltransferase</keyword>
<dbReference type="GO" id="GO:0008168">
    <property type="term" value="F:methyltransferase activity"/>
    <property type="evidence" value="ECO:0007669"/>
    <property type="project" value="UniProtKB-KW"/>
</dbReference>
<comment type="caution">
    <text evidence="6">The sequence shown here is derived from an EMBL/GenBank/DDBJ whole genome shotgun (WGS) entry which is preliminary data.</text>
</comment>
<keyword evidence="3 4" id="KW-0949">S-adenosyl-L-methionine</keyword>
<dbReference type="PROSITE" id="PS51581">
    <property type="entry name" value="SAM_GTMT"/>
    <property type="match status" value="1"/>
</dbReference>
<reference evidence="6 7" key="1">
    <citation type="submission" date="2017-10" db="EMBL/GenBank/DDBJ databases">
        <title>The draft genome sequence of Lewinella marina KCTC 32374.</title>
        <authorList>
            <person name="Wang K."/>
        </authorList>
    </citation>
    <scope>NUCLEOTIDE SEQUENCE [LARGE SCALE GENOMIC DNA]</scope>
    <source>
        <strain evidence="6 7">MKG-38</strain>
    </source>
</reference>
<feature type="region of interest" description="SAM motif III" evidence="4">
    <location>
        <begin position="160"/>
        <end position="169"/>
    </location>
</feature>
<comment type="caution">
    <text evidence="4">Lacks conserved residue(s) required for the propagation of feature annotation.</text>
</comment>
<dbReference type="Gene3D" id="3.40.50.150">
    <property type="entry name" value="Vaccinia Virus protein VP39"/>
    <property type="match status" value="1"/>
</dbReference>
<dbReference type="CDD" id="cd02440">
    <property type="entry name" value="AdoMet_MTases"/>
    <property type="match status" value="1"/>
</dbReference>
<keyword evidence="2 4" id="KW-0808">Transferase</keyword>
<evidence type="ECO:0000256" key="1">
    <source>
        <dbReference type="ARBA" id="ARBA00022603"/>
    </source>
</evidence>
<dbReference type="GO" id="GO:0032259">
    <property type="term" value="P:methylation"/>
    <property type="evidence" value="ECO:0007669"/>
    <property type="project" value="UniProtKB-UniRule"/>
</dbReference>
<accession>A0A2G0CFJ3</accession>
<feature type="region of interest" description="SAM motif I" evidence="4">
    <location>
        <begin position="68"/>
        <end position="77"/>
    </location>
</feature>
<evidence type="ECO:0000256" key="4">
    <source>
        <dbReference type="PROSITE-ProRule" id="PRU00914"/>
    </source>
</evidence>
<name>A0A2G0CFJ3_9BACT</name>
<evidence type="ECO:0000313" key="7">
    <source>
        <dbReference type="Proteomes" id="UP000226437"/>
    </source>
</evidence>
<dbReference type="SUPFAM" id="SSF53335">
    <property type="entry name" value="S-adenosyl-L-methionine-dependent methyltransferases"/>
    <property type="match status" value="1"/>
</dbReference>
<keyword evidence="7" id="KW-1185">Reference proteome</keyword>
<evidence type="ECO:0000256" key="3">
    <source>
        <dbReference type="ARBA" id="ARBA00022691"/>
    </source>
</evidence>
<dbReference type="EMBL" id="PDLO01000003">
    <property type="protein sequence ID" value="PHK98746.1"/>
    <property type="molecule type" value="Genomic_DNA"/>
</dbReference>
<gene>
    <name evidence="6" type="ORF">CGL56_09780</name>
</gene>
<proteinExistence type="inferred from homology"/>
<dbReference type="Proteomes" id="UP000226437">
    <property type="component" value="Unassembled WGS sequence"/>
</dbReference>
<protein>
    <submittedName>
        <fullName evidence="6">SAM-dependent methyltransferase</fullName>
    </submittedName>
</protein>
<dbReference type="AlphaFoldDB" id="A0A2G0CFJ3"/>